<keyword evidence="1" id="KW-0472">Membrane</keyword>
<evidence type="ECO:0000313" key="3">
    <source>
        <dbReference type="Proteomes" id="UP000603904"/>
    </source>
</evidence>
<feature type="transmembrane region" description="Helical" evidence="1">
    <location>
        <begin position="49"/>
        <end position="69"/>
    </location>
</feature>
<evidence type="ECO:0000313" key="2">
    <source>
        <dbReference type="EMBL" id="GIH39725.1"/>
    </source>
</evidence>
<dbReference type="Proteomes" id="UP000603904">
    <property type="component" value="Unassembled WGS sequence"/>
</dbReference>
<evidence type="ECO:0008006" key="4">
    <source>
        <dbReference type="Google" id="ProtNLM"/>
    </source>
</evidence>
<keyword evidence="1" id="KW-0812">Transmembrane</keyword>
<gene>
    <name evidence="2" type="ORF">Mco01_27250</name>
</gene>
<keyword evidence="1" id="KW-1133">Transmembrane helix</keyword>
<keyword evidence="3" id="KW-1185">Reference proteome</keyword>
<protein>
    <recommendedName>
        <fullName evidence="4">Alkaline shock response membrane anchor protein AmaP</fullName>
    </recommendedName>
</protein>
<reference evidence="2 3" key="1">
    <citation type="submission" date="2021-01" db="EMBL/GenBank/DDBJ databases">
        <title>Whole genome shotgun sequence of Microbispora corallina NBRC 16416.</title>
        <authorList>
            <person name="Komaki H."/>
            <person name="Tamura T."/>
        </authorList>
    </citation>
    <scope>NUCLEOTIDE SEQUENCE [LARGE SCALE GENOMIC DNA]</scope>
    <source>
        <strain evidence="2 3">NBRC 16416</strain>
    </source>
</reference>
<sequence>MYRHLGNRAGIGLAGLALLAGGVYALDARGDRPGARIADLGFLTRHSWATPLAAGAAILIALAATRWLMAALGWGRYGSRTGAGIAMLGVAMKGVEGIGRIQVRVVRGRRLRMSLSLDPSSDLHEVIRRLDDTAVSRVRRAVDGGELPALVRLHVRRR</sequence>
<proteinExistence type="predicted"/>
<evidence type="ECO:0000256" key="1">
    <source>
        <dbReference type="SAM" id="Phobius"/>
    </source>
</evidence>
<name>A0ABQ4FY28_9ACTN</name>
<accession>A0ABQ4FY28</accession>
<dbReference type="EMBL" id="BOOC01000010">
    <property type="protein sequence ID" value="GIH39725.1"/>
    <property type="molecule type" value="Genomic_DNA"/>
</dbReference>
<organism evidence="2 3">
    <name type="scientific">Microbispora corallina</name>
    <dbReference type="NCBI Taxonomy" id="83302"/>
    <lineage>
        <taxon>Bacteria</taxon>
        <taxon>Bacillati</taxon>
        <taxon>Actinomycetota</taxon>
        <taxon>Actinomycetes</taxon>
        <taxon>Streptosporangiales</taxon>
        <taxon>Streptosporangiaceae</taxon>
        <taxon>Microbispora</taxon>
    </lineage>
</organism>
<comment type="caution">
    <text evidence="2">The sequence shown here is derived from an EMBL/GenBank/DDBJ whole genome shotgun (WGS) entry which is preliminary data.</text>
</comment>
<dbReference type="RefSeq" id="WP_204057225.1">
    <property type="nucleotide sequence ID" value="NZ_BAAAGP010000004.1"/>
</dbReference>